<dbReference type="SUPFAM" id="SSF48452">
    <property type="entry name" value="TPR-like"/>
    <property type="match status" value="1"/>
</dbReference>
<dbReference type="RefSeq" id="WP_286354597.1">
    <property type="nucleotide sequence ID" value="NZ_AP027079.1"/>
</dbReference>
<dbReference type="PANTHER" id="PTHR43630:SF2">
    <property type="entry name" value="GLYCOSYLTRANSFERASE"/>
    <property type="match status" value="1"/>
</dbReference>
<evidence type="ECO:0000259" key="2">
    <source>
        <dbReference type="Pfam" id="PF00535"/>
    </source>
</evidence>
<evidence type="ECO:0000256" key="1">
    <source>
        <dbReference type="ARBA" id="ARBA00038494"/>
    </source>
</evidence>
<protein>
    <recommendedName>
        <fullName evidence="2">Glycosyltransferase 2-like domain-containing protein</fullName>
    </recommendedName>
</protein>
<evidence type="ECO:0000313" key="4">
    <source>
        <dbReference type="Proteomes" id="UP001242010"/>
    </source>
</evidence>
<dbReference type="InterPro" id="IPR011990">
    <property type="entry name" value="TPR-like_helical_dom_sf"/>
</dbReference>
<organism evidence="3 4">
    <name type="scientific">Geothrix oryzae</name>
    <dbReference type="NCBI Taxonomy" id="2927975"/>
    <lineage>
        <taxon>Bacteria</taxon>
        <taxon>Pseudomonadati</taxon>
        <taxon>Acidobacteriota</taxon>
        <taxon>Holophagae</taxon>
        <taxon>Holophagales</taxon>
        <taxon>Holophagaceae</taxon>
        <taxon>Geothrix</taxon>
    </lineage>
</organism>
<gene>
    <name evidence="3" type="ORF">GETHOR_00720</name>
</gene>
<reference evidence="4" key="1">
    <citation type="journal article" date="2023" name="Int. J. Syst. Evol. Microbiol.">
        <title>Mesoterricola silvestris gen. nov., sp. nov., Mesoterricola sediminis sp. nov., Geothrix oryzae sp. nov., Geothrix edaphica sp. nov., Geothrix rubra sp. nov., and Geothrix limicola sp. nov., six novel members of Acidobacteriota isolated from soils.</title>
        <authorList>
            <person name="Itoh H."/>
            <person name="Sugisawa Y."/>
            <person name="Mise K."/>
            <person name="Xu Z."/>
            <person name="Kuniyasu M."/>
            <person name="Ushijima N."/>
            <person name="Kawano K."/>
            <person name="Kobayashi E."/>
            <person name="Shiratori Y."/>
            <person name="Masuda Y."/>
            <person name="Senoo K."/>
        </authorList>
    </citation>
    <scope>NUCLEOTIDE SEQUENCE [LARGE SCALE GENOMIC DNA]</scope>
    <source>
        <strain evidence="4">Red222</strain>
    </source>
</reference>
<dbReference type="PANTHER" id="PTHR43630">
    <property type="entry name" value="POLY-BETA-1,6-N-ACETYL-D-GLUCOSAMINE SYNTHASE"/>
    <property type="match status" value="1"/>
</dbReference>
<dbReference type="EMBL" id="AP027079">
    <property type="protein sequence ID" value="BDU67971.1"/>
    <property type="molecule type" value="Genomic_DNA"/>
</dbReference>
<dbReference type="Pfam" id="PF00535">
    <property type="entry name" value="Glycos_transf_2"/>
    <property type="match status" value="1"/>
</dbReference>
<dbReference type="InterPro" id="IPR029044">
    <property type="entry name" value="Nucleotide-diphossugar_trans"/>
</dbReference>
<keyword evidence="4" id="KW-1185">Reference proteome</keyword>
<dbReference type="InterPro" id="IPR001173">
    <property type="entry name" value="Glyco_trans_2-like"/>
</dbReference>
<dbReference type="Gene3D" id="3.90.550.10">
    <property type="entry name" value="Spore Coat Polysaccharide Biosynthesis Protein SpsA, Chain A"/>
    <property type="match status" value="1"/>
</dbReference>
<evidence type="ECO:0000313" key="3">
    <source>
        <dbReference type="EMBL" id="BDU67971.1"/>
    </source>
</evidence>
<dbReference type="InterPro" id="IPR019734">
    <property type="entry name" value="TPR_rpt"/>
</dbReference>
<dbReference type="SMART" id="SM00028">
    <property type="entry name" value="TPR"/>
    <property type="match status" value="3"/>
</dbReference>
<sequence>MPTLSLAMIVKNEEANLLHCLGSIEGLVDEIVILDTGSTDRTLEIASSFGSKIGHFQWCNDFAAARNAALGLCTQEWVLVLDADEAVDRTDHAVIRDALQSGSAPAFCLPVRSYVPTGDVLCFDQVPSQNTSSYTEGSSCSYFVDVPLLRLCRNFPDLAFRGAIHEILDGYFQAKGLPVGTCPAVIHHYGKLATDYDRSKQPLYLAIAEQEAARTPGNAHAQFLLLMQAKMLEDWKLVLKAFRAFQKLEKHPPAFVLIAAAEARLNLGNPAEALPLLERVLRSEPRNTLARHVQALALVAVQRPREAMEALKKAIASNPGFAPSVHLLSSLEHQAGWPDRARATLRDGLGHSPANERLYRALIKLDLDSQQNELASRDAQEALQVCPNGGEGIWHWLAAVGMLAQGQSDRALAFLEQGLRIVPDHAGLLRLRNDLTRRA</sequence>
<dbReference type="Pfam" id="PF14559">
    <property type="entry name" value="TPR_19"/>
    <property type="match status" value="1"/>
</dbReference>
<dbReference type="Proteomes" id="UP001242010">
    <property type="component" value="Chromosome"/>
</dbReference>
<dbReference type="CDD" id="cd02511">
    <property type="entry name" value="Beta4Glucosyltransferase"/>
    <property type="match status" value="1"/>
</dbReference>
<name>A0ABN6UT97_9BACT</name>
<feature type="domain" description="Glycosyltransferase 2-like" evidence="2">
    <location>
        <begin position="5"/>
        <end position="95"/>
    </location>
</feature>
<proteinExistence type="inferred from homology"/>
<accession>A0ABN6UT97</accession>
<dbReference type="SUPFAM" id="SSF53448">
    <property type="entry name" value="Nucleotide-diphospho-sugar transferases"/>
    <property type="match status" value="1"/>
</dbReference>
<dbReference type="Gene3D" id="1.25.40.10">
    <property type="entry name" value="Tetratricopeptide repeat domain"/>
    <property type="match status" value="1"/>
</dbReference>
<comment type="similarity">
    <text evidence="1">Belongs to the glycosyltransferase 2 family. WaaE/KdtX subfamily.</text>
</comment>